<sequence length="415" mass="46414">MLLRFRTANVRSLRDEQELSFAAPADEPSAAAHELELAGSRPLQVFPLVGIFGANASGKSNVLAALTDMRTAVLDSYAGWAALGDTLREPFRLSSTFESEPSFFEVDVAIDGIRWTYGFELNSAQVLAEWIHSYPRGHRQVWLDRDVSRSEVYEWPGGRVKDRSQLARRTRPNALLLSTAGTDNHPQLSGLFHWFRRNLRLVTQENDREEREQFTVRELSGSRAERITELLRVADLGITGAHVVHDDKRRPEVRLAHQSANGEISLDWRNESFGTRSWFALLGPLLLALDEGAVLLVDELDSSLHPRFAAEVVRLFRDSRANPKGAQLVFTSHDSSLLTTPSGERLLEPGQIWLTEKDAEGATELYPLTAAAPTEDEDLMRSYLAGAFGAVPSILEGQVVRQLLVVSEHEPERDR</sequence>
<dbReference type="CDD" id="cd00267">
    <property type="entry name" value="ABC_ATPase"/>
    <property type="match status" value="1"/>
</dbReference>
<evidence type="ECO:0000259" key="1">
    <source>
        <dbReference type="Pfam" id="PF13304"/>
    </source>
</evidence>
<organism evidence="2 3">
    <name type="scientific">Nonomuraea insulae</name>
    <dbReference type="NCBI Taxonomy" id="1616787"/>
    <lineage>
        <taxon>Bacteria</taxon>
        <taxon>Bacillati</taxon>
        <taxon>Actinomycetota</taxon>
        <taxon>Actinomycetes</taxon>
        <taxon>Streptosporangiales</taxon>
        <taxon>Streptosporangiaceae</taxon>
        <taxon>Nonomuraea</taxon>
    </lineage>
</organism>
<dbReference type="EMBL" id="JBHSPA010000022">
    <property type="protein sequence ID" value="MFC5825465.1"/>
    <property type="molecule type" value="Genomic_DNA"/>
</dbReference>
<dbReference type="Proteomes" id="UP001596058">
    <property type="component" value="Unassembled WGS sequence"/>
</dbReference>
<dbReference type="InterPro" id="IPR027417">
    <property type="entry name" value="P-loop_NTPase"/>
</dbReference>
<dbReference type="RefSeq" id="WP_379514982.1">
    <property type="nucleotide sequence ID" value="NZ_JBHSPA010000022.1"/>
</dbReference>
<dbReference type="Gene3D" id="3.40.50.300">
    <property type="entry name" value="P-loop containing nucleotide triphosphate hydrolases"/>
    <property type="match status" value="1"/>
</dbReference>
<proteinExistence type="predicted"/>
<keyword evidence="3" id="KW-1185">Reference proteome</keyword>
<comment type="caution">
    <text evidence="2">The sequence shown here is derived from an EMBL/GenBank/DDBJ whole genome shotgun (WGS) entry which is preliminary data.</text>
</comment>
<dbReference type="PANTHER" id="PTHR40396:SF1">
    <property type="entry name" value="ATPASE AAA-TYPE CORE DOMAIN-CONTAINING PROTEIN"/>
    <property type="match status" value="1"/>
</dbReference>
<protein>
    <submittedName>
        <fullName evidence="2">ATP/GTP-binding protein</fullName>
    </submittedName>
</protein>
<accession>A0ABW1CKT4</accession>
<name>A0ABW1CKT4_9ACTN</name>
<feature type="domain" description="ATPase AAA-type core" evidence="1">
    <location>
        <begin position="49"/>
        <end position="338"/>
    </location>
</feature>
<dbReference type="PANTHER" id="PTHR40396">
    <property type="entry name" value="ATPASE-LIKE PROTEIN"/>
    <property type="match status" value="1"/>
</dbReference>
<evidence type="ECO:0000313" key="3">
    <source>
        <dbReference type="Proteomes" id="UP001596058"/>
    </source>
</evidence>
<dbReference type="InterPro" id="IPR003959">
    <property type="entry name" value="ATPase_AAA_core"/>
</dbReference>
<dbReference type="SUPFAM" id="SSF52540">
    <property type="entry name" value="P-loop containing nucleoside triphosphate hydrolases"/>
    <property type="match status" value="1"/>
</dbReference>
<evidence type="ECO:0000313" key="2">
    <source>
        <dbReference type="EMBL" id="MFC5825465.1"/>
    </source>
</evidence>
<gene>
    <name evidence="2" type="ORF">ACFPZ3_16520</name>
</gene>
<dbReference type="Pfam" id="PF13304">
    <property type="entry name" value="AAA_21"/>
    <property type="match status" value="1"/>
</dbReference>
<reference evidence="3" key="1">
    <citation type="journal article" date="2019" name="Int. J. Syst. Evol. Microbiol.">
        <title>The Global Catalogue of Microorganisms (GCM) 10K type strain sequencing project: providing services to taxonomists for standard genome sequencing and annotation.</title>
        <authorList>
            <consortium name="The Broad Institute Genomics Platform"/>
            <consortium name="The Broad Institute Genome Sequencing Center for Infectious Disease"/>
            <person name="Wu L."/>
            <person name="Ma J."/>
        </authorList>
    </citation>
    <scope>NUCLEOTIDE SEQUENCE [LARGE SCALE GENOMIC DNA]</scope>
    <source>
        <strain evidence="3">CCUG 53903</strain>
    </source>
</reference>